<evidence type="ECO:0000313" key="12">
    <source>
        <dbReference type="EMBL" id="TFJ84495.1"/>
    </source>
</evidence>
<keyword evidence="8" id="KW-0472">Membrane</keyword>
<keyword evidence="7" id="KW-1133">Transmembrane helix</keyword>
<evidence type="ECO:0000256" key="3">
    <source>
        <dbReference type="ARBA" id="ARBA00022676"/>
    </source>
</evidence>
<evidence type="ECO:0000313" key="13">
    <source>
        <dbReference type="Proteomes" id="UP000355283"/>
    </source>
</evidence>
<comment type="subcellular location">
    <subcellularLocation>
        <location evidence="1">Membrane</location>
        <topology evidence="1">Single-pass type II membrane protein</topology>
    </subcellularLocation>
</comment>
<comment type="similarity">
    <text evidence="2">Belongs to the MNN1/MNT family.</text>
</comment>
<dbReference type="Pfam" id="PF11051">
    <property type="entry name" value="Mannosyl_trans3"/>
    <property type="match status" value="1"/>
</dbReference>
<dbReference type="InterPro" id="IPR029044">
    <property type="entry name" value="Nucleotide-diphossugar_trans"/>
</dbReference>
<organism evidence="12 13">
    <name type="scientific">Nannochloropsis salina CCMP1776</name>
    <dbReference type="NCBI Taxonomy" id="1027361"/>
    <lineage>
        <taxon>Eukaryota</taxon>
        <taxon>Sar</taxon>
        <taxon>Stramenopiles</taxon>
        <taxon>Ochrophyta</taxon>
        <taxon>Eustigmatophyceae</taxon>
        <taxon>Eustigmatales</taxon>
        <taxon>Monodopsidaceae</taxon>
        <taxon>Microchloropsis</taxon>
        <taxon>Microchloropsis salina</taxon>
    </lineage>
</organism>
<dbReference type="Proteomes" id="UP000355283">
    <property type="component" value="Unassembled WGS sequence"/>
</dbReference>
<accession>A0A4D9D4Y3</accession>
<evidence type="ECO:0000256" key="6">
    <source>
        <dbReference type="ARBA" id="ARBA00022968"/>
    </source>
</evidence>
<reference evidence="12 13" key="1">
    <citation type="submission" date="2019-01" db="EMBL/GenBank/DDBJ databases">
        <title>Nuclear Genome Assembly of the Microalgal Biofuel strain Nannochloropsis salina CCMP1776.</title>
        <authorList>
            <person name="Hovde B."/>
        </authorList>
    </citation>
    <scope>NUCLEOTIDE SEQUENCE [LARGE SCALE GENOMIC DNA]</scope>
    <source>
        <strain evidence="12 13">CCMP1776</strain>
    </source>
</reference>
<evidence type="ECO:0000256" key="11">
    <source>
        <dbReference type="SAM" id="SignalP"/>
    </source>
</evidence>
<comment type="caution">
    <text evidence="12">The sequence shown here is derived from an EMBL/GenBank/DDBJ whole genome shotgun (WGS) entry which is preliminary data.</text>
</comment>
<dbReference type="AlphaFoldDB" id="A0A4D9D4Y3"/>
<keyword evidence="13" id="KW-1185">Reference proteome</keyword>
<evidence type="ECO:0000256" key="2">
    <source>
        <dbReference type="ARBA" id="ARBA00009105"/>
    </source>
</evidence>
<dbReference type="OrthoDB" id="430354at2759"/>
<feature type="region of interest" description="Disordered" evidence="10">
    <location>
        <begin position="32"/>
        <end position="56"/>
    </location>
</feature>
<feature type="signal peptide" evidence="11">
    <location>
        <begin position="1"/>
        <end position="21"/>
    </location>
</feature>
<evidence type="ECO:0000256" key="5">
    <source>
        <dbReference type="ARBA" id="ARBA00022692"/>
    </source>
</evidence>
<dbReference type="GO" id="GO:0006493">
    <property type="term" value="P:protein O-linked glycosylation"/>
    <property type="evidence" value="ECO:0007669"/>
    <property type="project" value="TreeGrafter"/>
</dbReference>
<keyword evidence="4" id="KW-0808">Transferase</keyword>
<keyword evidence="3" id="KW-0328">Glycosyltransferase</keyword>
<evidence type="ECO:0000256" key="10">
    <source>
        <dbReference type="SAM" id="MobiDB-lite"/>
    </source>
</evidence>
<dbReference type="GO" id="GO:0005794">
    <property type="term" value="C:Golgi apparatus"/>
    <property type="evidence" value="ECO:0007669"/>
    <property type="project" value="TreeGrafter"/>
</dbReference>
<name>A0A4D9D4Y3_9STRA</name>
<dbReference type="GO" id="GO:0016020">
    <property type="term" value="C:membrane"/>
    <property type="evidence" value="ECO:0007669"/>
    <property type="project" value="UniProtKB-SubCell"/>
</dbReference>
<protein>
    <submittedName>
        <fullName evidence="12">Uncharacterized protein</fullName>
    </submittedName>
</protein>
<keyword evidence="9" id="KW-0325">Glycoprotein</keyword>
<dbReference type="PANTHER" id="PTHR31392:SF1">
    <property type="entry name" value="ALPHA-1,3-MANNOSYLTRANSFERASE MNN1-RELATED"/>
    <property type="match status" value="1"/>
</dbReference>
<dbReference type="GO" id="GO:0000033">
    <property type="term" value="F:alpha-1,3-mannosyltransferase activity"/>
    <property type="evidence" value="ECO:0007669"/>
    <property type="project" value="TreeGrafter"/>
</dbReference>
<sequence length="469" mass="52526">MFKLAVIVLMVIIGGHMVTLGLRHSHMDASTIQVNQQDQQQLPPQPHPLSDGHEHGIWSRSNKFLQDGLQHLRHSWERRTAQGKVSVIIDTTARCARPNELPESSSQFYLGGQYFDRLPPPSYPVPNQRGVVISASGTVPRLATGAYITAYLIRKVLRSTLPIEIYYVGEREIFDPTLKRHLRDLGDVQVLDLMAVLRKKFARLVDEAGTNTAQTAAAAKMAKETGKDTFVESSIDPKDVRGALSNANGHLSYLLPSIEQLASYAAKPYAVLASYFQEVILFDAGAVPFFDPEYFLTLPDYRASGFMAFRDYVPSSPNKWDWIPEEFCVDTELVTNYYQDTEGDSSCVLFDKAQNWNALLVTAILNGPLQHITYHKLNGDKDTWAMAMVYSRSEPLPPLHTVPGFLFVDYEGNYEARKVHGQLQLLKVDLEEDDGAIMGAKDDRQVPPGAAGLLVPLYYNNQLCKSEIY</sequence>
<evidence type="ECO:0000256" key="4">
    <source>
        <dbReference type="ARBA" id="ARBA00022679"/>
    </source>
</evidence>
<keyword evidence="6" id="KW-0735">Signal-anchor</keyword>
<keyword evidence="11" id="KW-0732">Signal</keyword>
<dbReference type="InterPro" id="IPR022751">
    <property type="entry name" value="Alpha_mannosyltransferase"/>
</dbReference>
<evidence type="ECO:0000256" key="1">
    <source>
        <dbReference type="ARBA" id="ARBA00004606"/>
    </source>
</evidence>
<dbReference type="EMBL" id="SDOX01000019">
    <property type="protein sequence ID" value="TFJ84495.1"/>
    <property type="molecule type" value="Genomic_DNA"/>
</dbReference>
<evidence type="ECO:0000256" key="8">
    <source>
        <dbReference type="ARBA" id="ARBA00023136"/>
    </source>
</evidence>
<proteinExistence type="inferred from homology"/>
<gene>
    <name evidence="12" type="ORF">NSK_004480</name>
</gene>
<dbReference type="SUPFAM" id="SSF53448">
    <property type="entry name" value="Nucleotide-diphospho-sugar transferases"/>
    <property type="match status" value="1"/>
</dbReference>
<keyword evidence="5" id="KW-0812">Transmembrane</keyword>
<evidence type="ECO:0000256" key="7">
    <source>
        <dbReference type="ARBA" id="ARBA00022989"/>
    </source>
</evidence>
<feature type="chain" id="PRO_5020021085" evidence="11">
    <location>
        <begin position="22"/>
        <end position="469"/>
    </location>
</feature>
<evidence type="ECO:0000256" key="9">
    <source>
        <dbReference type="ARBA" id="ARBA00023180"/>
    </source>
</evidence>
<dbReference type="PANTHER" id="PTHR31392">
    <property type="entry name" value="ALPHA-1,3-MANNOSYLTRANSFERASE MNN1-RELATED"/>
    <property type="match status" value="1"/>
</dbReference>
<feature type="compositionally biased region" description="Low complexity" evidence="10">
    <location>
        <begin position="33"/>
        <end position="42"/>
    </location>
</feature>